<feature type="domain" description="Cyclic nucleotide-binding" evidence="11">
    <location>
        <begin position="97"/>
        <end position="162"/>
    </location>
</feature>
<dbReference type="InterPro" id="IPR011009">
    <property type="entry name" value="Kinase-like_dom_sf"/>
</dbReference>
<evidence type="ECO:0000256" key="5">
    <source>
        <dbReference type="ARBA" id="ARBA00022777"/>
    </source>
</evidence>
<protein>
    <recommendedName>
        <fullName evidence="14">Protein kinase domain-containing protein</fullName>
    </recommendedName>
</protein>
<evidence type="ECO:0000313" key="12">
    <source>
        <dbReference type="EMBL" id="KAK1787059.1"/>
    </source>
</evidence>
<keyword evidence="6 8" id="KW-0067">ATP-binding</keyword>
<evidence type="ECO:0000259" key="11">
    <source>
        <dbReference type="PROSITE" id="PS50042"/>
    </source>
</evidence>
<evidence type="ECO:0000256" key="9">
    <source>
        <dbReference type="RuleBase" id="RU000304"/>
    </source>
</evidence>
<evidence type="ECO:0000256" key="7">
    <source>
        <dbReference type="ARBA" id="ARBA00022992"/>
    </source>
</evidence>
<evidence type="ECO:0000256" key="6">
    <source>
        <dbReference type="ARBA" id="ARBA00022840"/>
    </source>
</evidence>
<dbReference type="Pfam" id="PF00069">
    <property type="entry name" value="Pkinase"/>
    <property type="match status" value="1"/>
</dbReference>
<evidence type="ECO:0000256" key="1">
    <source>
        <dbReference type="ARBA" id="ARBA00022527"/>
    </source>
</evidence>
<dbReference type="InterPro" id="IPR014710">
    <property type="entry name" value="RmlC-like_jellyroll"/>
</dbReference>
<dbReference type="InterPro" id="IPR017441">
    <property type="entry name" value="Protein_kinase_ATP_BS"/>
</dbReference>
<keyword evidence="2" id="KW-0140">cGMP</keyword>
<dbReference type="PROSITE" id="PS50011">
    <property type="entry name" value="PROTEIN_KINASE_DOM"/>
    <property type="match status" value="1"/>
</dbReference>
<evidence type="ECO:0000256" key="2">
    <source>
        <dbReference type="ARBA" id="ARBA00022535"/>
    </source>
</evidence>
<dbReference type="PROSITE" id="PS50042">
    <property type="entry name" value="CNMP_BINDING_3"/>
    <property type="match status" value="1"/>
</dbReference>
<evidence type="ECO:0000259" key="10">
    <source>
        <dbReference type="PROSITE" id="PS50011"/>
    </source>
</evidence>
<dbReference type="SUPFAM" id="SSF56112">
    <property type="entry name" value="Protein kinase-like (PK-like)"/>
    <property type="match status" value="1"/>
</dbReference>
<comment type="similarity">
    <text evidence="9">Belongs to the protein kinase superfamily.</text>
</comment>
<accession>A0AAD8YWB3</accession>
<dbReference type="GO" id="GO:0030553">
    <property type="term" value="F:cGMP binding"/>
    <property type="evidence" value="ECO:0007669"/>
    <property type="project" value="UniProtKB-KW"/>
</dbReference>
<keyword evidence="7" id="KW-0142">cGMP-binding</keyword>
<evidence type="ECO:0000256" key="3">
    <source>
        <dbReference type="ARBA" id="ARBA00022679"/>
    </source>
</evidence>
<name>A0AAD8YWB3_9TELE</name>
<dbReference type="SMART" id="SM00220">
    <property type="entry name" value="S_TKc"/>
    <property type="match status" value="1"/>
</dbReference>
<proteinExistence type="inferred from homology"/>
<dbReference type="Gene3D" id="1.10.510.10">
    <property type="entry name" value="Transferase(Phosphotransferase) domain 1"/>
    <property type="match status" value="1"/>
</dbReference>
<feature type="domain" description="Protein kinase" evidence="10">
    <location>
        <begin position="136"/>
        <end position="429"/>
    </location>
</feature>
<dbReference type="GO" id="GO:0004674">
    <property type="term" value="F:protein serine/threonine kinase activity"/>
    <property type="evidence" value="ECO:0007669"/>
    <property type="project" value="UniProtKB-KW"/>
</dbReference>
<dbReference type="PANTHER" id="PTHR24353:SF68">
    <property type="match status" value="1"/>
</dbReference>
<evidence type="ECO:0000256" key="8">
    <source>
        <dbReference type="PROSITE-ProRule" id="PRU10141"/>
    </source>
</evidence>
<dbReference type="SUPFAM" id="SSF51206">
    <property type="entry name" value="cAMP-binding domain-like"/>
    <property type="match status" value="1"/>
</dbReference>
<dbReference type="Gene3D" id="3.30.200.20">
    <property type="entry name" value="Phosphorylase Kinase, domain 1"/>
    <property type="match status" value="1"/>
</dbReference>
<dbReference type="CDD" id="cd00038">
    <property type="entry name" value="CAP_ED"/>
    <property type="match status" value="1"/>
</dbReference>
<dbReference type="PROSITE" id="PS00107">
    <property type="entry name" value="PROTEIN_KINASE_ATP"/>
    <property type="match status" value="1"/>
</dbReference>
<dbReference type="EMBL" id="JAROKS010000024">
    <property type="protein sequence ID" value="KAK1787059.1"/>
    <property type="molecule type" value="Genomic_DNA"/>
</dbReference>
<dbReference type="InterPro" id="IPR018490">
    <property type="entry name" value="cNMP-bd_dom_sf"/>
</dbReference>
<keyword evidence="13" id="KW-1185">Reference proteome</keyword>
<feature type="binding site" evidence="8">
    <location>
        <position position="228"/>
    </location>
    <ligand>
        <name>ATP</name>
        <dbReference type="ChEBI" id="CHEBI:30616"/>
    </ligand>
</feature>
<dbReference type="InterPro" id="IPR008271">
    <property type="entry name" value="Ser/Thr_kinase_AS"/>
</dbReference>
<dbReference type="InterPro" id="IPR000719">
    <property type="entry name" value="Prot_kinase_dom"/>
</dbReference>
<keyword evidence="4 8" id="KW-0547">Nucleotide-binding</keyword>
<sequence length="470" mass="51559">MSTCDIRGEQSQSRKTARHDACAGLTGVMLQLASHLSGKRLLHLLVLPALPSVTRTFLSVALQRRGRHSLWLCGGGPLHREPGSVRGLTRECDPVWLIRHQVRVLEQRLAGEESACVSVLSRGDCFGERELKGEAIRLLSAVALGDVTCLVTDRESIQRFMGAEDNSRECESGEPKAKPEVGGAELCDVSSSDVQVLCNLGEGRFGHTQLVHLKEDASRMLALRIIRKSALVSPSQRERVLAEKQITMDAHCPFIVRGPFEESVTCFYTACVLEALACLHDRGVVHRDLKPENVLLDQRGYAKLVWAWSFCGSPGHQAPEVILQKGHSLPADLWGLGVLVYELLNGSVHMWIFAVVELHVSPILPSPPFTGADLLKTCAAVLKGIDAVEFPRSISRAAAELVKGLCREDPSKRLGCGTLLKDVRGHNSVPLLRVRSRREPDLSSPVTVMDERIRLSGVFRSPAHPKAHKI</sequence>
<dbReference type="Proteomes" id="UP001239994">
    <property type="component" value="Unassembled WGS sequence"/>
</dbReference>
<keyword evidence="1 9" id="KW-0723">Serine/threonine-protein kinase</keyword>
<comment type="caution">
    <text evidence="12">The sequence shown here is derived from an EMBL/GenBank/DDBJ whole genome shotgun (WGS) entry which is preliminary data.</text>
</comment>
<dbReference type="GO" id="GO:0005524">
    <property type="term" value="F:ATP binding"/>
    <property type="evidence" value="ECO:0007669"/>
    <property type="project" value="UniProtKB-UniRule"/>
</dbReference>
<reference evidence="12" key="1">
    <citation type="submission" date="2023-03" db="EMBL/GenBank/DDBJ databases">
        <title>Electrophorus voltai genome.</title>
        <authorList>
            <person name="Bian C."/>
        </authorList>
    </citation>
    <scope>NUCLEOTIDE SEQUENCE</scope>
    <source>
        <strain evidence="12">CB-2022</strain>
        <tissue evidence="12">Muscle</tissue>
    </source>
</reference>
<organism evidence="12 13">
    <name type="scientific">Electrophorus voltai</name>
    <dbReference type="NCBI Taxonomy" id="2609070"/>
    <lineage>
        <taxon>Eukaryota</taxon>
        <taxon>Metazoa</taxon>
        <taxon>Chordata</taxon>
        <taxon>Craniata</taxon>
        <taxon>Vertebrata</taxon>
        <taxon>Euteleostomi</taxon>
        <taxon>Actinopterygii</taxon>
        <taxon>Neopterygii</taxon>
        <taxon>Teleostei</taxon>
        <taxon>Ostariophysi</taxon>
        <taxon>Gymnotiformes</taxon>
        <taxon>Gymnotoidei</taxon>
        <taxon>Gymnotidae</taxon>
        <taxon>Electrophorus</taxon>
    </lineage>
</organism>
<keyword evidence="3" id="KW-0808">Transferase</keyword>
<dbReference type="AlphaFoldDB" id="A0AAD8YWB3"/>
<evidence type="ECO:0008006" key="14">
    <source>
        <dbReference type="Google" id="ProtNLM"/>
    </source>
</evidence>
<evidence type="ECO:0000313" key="13">
    <source>
        <dbReference type="Proteomes" id="UP001239994"/>
    </source>
</evidence>
<evidence type="ECO:0000256" key="4">
    <source>
        <dbReference type="ARBA" id="ARBA00022741"/>
    </source>
</evidence>
<gene>
    <name evidence="12" type="ORF">P4O66_017438</name>
</gene>
<dbReference type="InterPro" id="IPR000595">
    <property type="entry name" value="cNMP-bd_dom"/>
</dbReference>
<dbReference type="Pfam" id="PF00027">
    <property type="entry name" value="cNMP_binding"/>
    <property type="match status" value="1"/>
</dbReference>
<dbReference type="Gene3D" id="2.60.120.10">
    <property type="entry name" value="Jelly Rolls"/>
    <property type="match status" value="1"/>
</dbReference>
<keyword evidence="5" id="KW-0418">Kinase</keyword>
<dbReference type="PROSITE" id="PS00108">
    <property type="entry name" value="PROTEIN_KINASE_ST"/>
    <property type="match status" value="1"/>
</dbReference>
<dbReference type="PANTHER" id="PTHR24353">
    <property type="entry name" value="CYCLIC NUCLEOTIDE-DEPENDENT PROTEIN KINASE"/>
    <property type="match status" value="1"/>
</dbReference>